<protein>
    <recommendedName>
        <fullName evidence="3">EF-hand domain-containing protein</fullName>
    </recommendedName>
</protein>
<dbReference type="EMBL" id="JABANN010000123">
    <property type="protein sequence ID" value="KAF4670307.1"/>
    <property type="molecule type" value="Genomic_DNA"/>
</dbReference>
<feature type="compositionally biased region" description="Low complexity" evidence="2">
    <location>
        <begin position="882"/>
        <end position="899"/>
    </location>
</feature>
<evidence type="ECO:0000259" key="3">
    <source>
        <dbReference type="PROSITE" id="PS50222"/>
    </source>
</evidence>
<feature type="compositionally biased region" description="Polar residues" evidence="2">
    <location>
        <begin position="22"/>
        <end position="38"/>
    </location>
</feature>
<dbReference type="SMART" id="SM00054">
    <property type="entry name" value="EFh"/>
    <property type="match status" value="2"/>
</dbReference>
<feature type="region of interest" description="Disordered" evidence="2">
    <location>
        <begin position="564"/>
        <end position="587"/>
    </location>
</feature>
<dbReference type="PROSITE" id="PS00018">
    <property type="entry name" value="EF_HAND_1"/>
    <property type="match status" value="1"/>
</dbReference>
<dbReference type="InterPro" id="IPR011992">
    <property type="entry name" value="EF-hand-dom_pair"/>
</dbReference>
<evidence type="ECO:0000256" key="2">
    <source>
        <dbReference type="SAM" id="MobiDB-lite"/>
    </source>
</evidence>
<evidence type="ECO:0000313" key="5">
    <source>
        <dbReference type="Proteomes" id="UP000572268"/>
    </source>
</evidence>
<feature type="domain" description="EF-hand" evidence="3">
    <location>
        <begin position="732"/>
        <end position="767"/>
    </location>
</feature>
<proteinExistence type="predicted"/>
<sequence>MGQEISELNKSVTVSDVPAPLSTPTTSDYQSPQDTTAPQGGGGLQQLGQQMTQRQFDSGENPRAAATSNEGVGYLTGGLLLTEQSPVGNSYPSTTNLGRPTELGTGHSVMPQSQEEQLQQILLRHQGQVQRPHQGGQRQRQAQQDLSLQQLQQQLRQAQRGQYSRRQDSARLAAAPSYDSGNFLLPLSDHIRSGSFHATSYYNTSSLAAVESATEGVKIKRLSEEEVTKIVESEGYDDINIYDTSVPAGLKRVLAALHGNGVVDGLNGLESKGTKLSPNAVEFVPGKPYGSGMTTTTTSRLPPAAAPSLQPVTSVMPVTSRTLVTIKGMAASDFKSTDTRPRRQRLFNSEIGRMPIGGGRSHSTGALHKARWGESGFSEAERCEIGFRLQRHASARWHRKLRVAGNAKEDSERLSDVALSECPSSTILQKSKTRPKLRQFDTRAVLQQEQCPKYRHGSLIQRFIVGNSAKAALEQLPPPLPKAETYAVGKVFGETLDSEHQVAAVLDEIYPANVTQEDDTLWRRVRESLMQEKSSNTRERRRRALTRNGADAIEIFTEATRAEPSFAAAKPRGGEEGSSRERGRGERKRVNSSVLLYKQMVLQAFRRRIIARFGSLTRAFSQIAAVGSERDMKIREFSNTLIKTKICTDLAEARMTFDAIDINGDGGVSVHEFMETLDSAAEITTLEDFRKRLITRYGSLAATFSHLSQIWPNSDEGLDEMQFVKVIAQCGVLNEEAERLFNKLDLDGSGTLEKEELFSAMTAVSPFLFLEDMQKVMKEKCDISQIHRIIPKVLGIRGGPEAWLDRKLTRADLHKLAAKFDILDDHADLVYDFLSDAIPAAIPLVPDGESDDGNESQREGDNAENSGNPRVRDSISDNSQLEVSETTSSASSTSVATESELGDDDHFPALLLRQIVNRCFAIMDSLYLMDVTGELKLSLADYVHLLEPLQISQSETTQFFEKICLCRRMDQIPIYEFMLGLIVFCPQILVMEIQSHLARRYRSVPDALDELQRRHHERELKRWRRNKEAADHAKKVARMSILVGRARPRPGPPEQSTRLTAKLAPAIPRILVKKPRRASDTQFTEPPDVETLTLTSFKRFIRTLVGLDRHQIRDQTLNCIFYLLDTSGGGSTTWGELGSALAALQPPAHKRMSTPARYACVARTVNECLGPARRQAIAARAYARLHHMASALGRRVERETHERTPPKATVRRGENFTEAVEEMHRQGEMLVAYGTDGHVSSIMRIRDGLGTSVHTQTLDKFFFDEVRALSLSSDVMTGPVVSRDLSCRIGRQDESPSRPPPLPS</sequence>
<dbReference type="InterPro" id="IPR002048">
    <property type="entry name" value="EF_hand_dom"/>
</dbReference>
<dbReference type="Gene3D" id="1.10.238.10">
    <property type="entry name" value="EF-hand"/>
    <property type="match status" value="1"/>
</dbReference>
<accession>A0A7J6MFV3</accession>
<feature type="compositionally biased region" description="Basic and acidic residues" evidence="2">
    <location>
        <begin position="572"/>
        <end position="584"/>
    </location>
</feature>
<feature type="compositionally biased region" description="Polar residues" evidence="2">
    <location>
        <begin position="85"/>
        <end position="98"/>
    </location>
</feature>
<dbReference type="Proteomes" id="UP000572268">
    <property type="component" value="Unassembled WGS sequence"/>
</dbReference>
<dbReference type="Pfam" id="PF13202">
    <property type="entry name" value="EF-hand_5"/>
    <property type="match status" value="2"/>
</dbReference>
<feature type="region of interest" description="Disordered" evidence="2">
    <location>
        <begin position="127"/>
        <end position="146"/>
    </location>
</feature>
<dbReference type="CDD" id="cd00051">
    <property type="entry name" value="EFh"/>
    <property type="match status" value="1"/>
</dbReference>
<feature type="region of interest" description="Disordered" evidence="2">
    <location>
        <begin position="85"/>
        <end position="115"/>
    </location>
</feature>
<dbReference type="SUPFAM" id="SSF47473">
    <property type="entry name" value="EF-hand"/>
    <property type="match status" value="1"/>
</dbReference>
<dbReference type="InterPro" id="IPR018247">
    <property type="entry name" value="EF_Hand_1_Ca_BS"/>
</dbReference>
<comment type="caution">
    <text evidence="4">The sequence shown here is derived from an EMBL/GenBank/DDBJ whole genome shotgun (WGS) entry which is preliminary data.</text>
</comment>
<feature type="domain" description="EF-hand" evidence="3">
    <location>
        <begin position="648"/>
        <end position="683"/>
    </location>
</feature>
<dbReference type="GO" id="GO:0005509">
    <property type="term" value="F:calcium ion binding"/>
    <property type="evidence" value="ECO:0007669"/>
    <property type="project" value="InterPro"/>
</dbReference>
<evidence type="ECO:0000256" key="1">
    <source>
        <dbReference type="ARBA" id="ARBA00022837"/>
    </source>
</evidence>
<feature type="region of interest" description="Disordered" evidence="2">
    <location>
        <begin position="844"/>
        <end position="900"/>
    </location>
</feature>
<feature type="region of interest" description="Disordered" evidence="2">
    <location>
        <begin position="334"/>
        <end position="367"/>
    </location>
</feature>
<feature type="compositionally biased region" description="Polar residues" evidence="2">
    <location>
        <begin position="1"/>
        <end position="14"/>
    </location>
</feature>
<feature type="region of interest" description="Disordered" evidence="2">
    <location>
        <begin position="1"/>
        <end position="70"/>
    </location>
</feature>
<evidence type="ECO:0000313" key="4">
    <source>
        <dbReference type="EMBL" id="KAF4670307.1"/>
    </source>
</evidence>
<keyword evidence="1" id="KW-0106">Calcium</keyword>
<dbReference type="PROSITE" id="PS50222">
    <property type="entry name" value="EF_HAND_2"/>
    <property type="match status" value="2"/>
</dbReference>
<reference evidence="4 5" key="1">
    <citation type="submission" date="2020-04" db="EMBL/GenBank/DDBJ databases">
        <title>Perkinsus olseni comparative genomics.</title>
        <authorList>
            <person name="Bogema D.R."/>
        </authorList>
    </citation>
    <scope>NUCLEOTIDE SEQUENCE [LARGE SCALE GENOMIC DNA]</scope>
    <source>
        <strain evidence="4">ATCC PRA-31</strain>
    </source>
</reference>
<gene>
    <name evidence="4" type="ORF">FOL46_000928</name>
</gene>
<organism evidence="4 5">
    <name type="scientific">Perkinsus olseni</name>
    <name type="common">Perkinsus atlanticus</name>
    <dbReference type="NCBI Taxonomy" id="32597"/>
    <lineage>
        <taxon>Eukaryota</taxon>
        <taxon>Sar</taxon>
        <taxon>Alveolata</taxon>
        <taxon>Perkinsozoa</taxon>
        <taxon>Perkinsea</taxon>
        <taxon>Perkinsida</taxon>
        <taxon>Perkinsidae</taxon>
        <taxon>Perkinsus</taxon>
    </lineage>
</organism>
<name>A0A7J6MFV3_PEROL</name>